<dbReference type="Pfam" id="PF09776">
    <property type="entry name" value="Mitoc_L55"/>
    <property type="match status" value="1"/>
</dbReference>
<dbReference type="Proteomes" id="UP000887013">
    <property type="component" value="Unassembled WGS sequence"/>
</dbReference>
<protein>
    <submittedName>
        <fullName evidence="1">39S ribosomal protein L55, mitochondrial</fullName>
    </submittedName>
</protein>
<name>A0A8X6KBC6_NEPPI</name>
<organism evidence="1 2">
    <name type="scientific">Nephila pilipes</name>
    <name type="common">Giant wood spider</name>
    <name type="synonym">Nephila maculata</name>
    <dbReference type="NCBI Taxonomy" id="299642"/>
    <lineage>
        <taxon>Eukaryota</taxon>
        <taxon>Metazoa</taxon>
        <taxon>Ecdysozoa</taxon>
        <taxon>Arthropoda</taxon>
        <taxon>Chelicerata</taxon>
        <taxon>Arachnida</taxon>
        <taxon>Araneae</taxon>
        <taxon>Araneomorphae</taxon>
        <taxon>Entelegynae</taxon>
        <taxon>Araneoidea</taxon>
        <taxon>Nephilidae</taxon>
        <taxon>Nephila</taxon>
    </lineage>
</organism>
<reference evidence="1" key="1">
    <citation type="submission" date="2020-08" db="EMBL/GenBank/DDBJ databases">
        <title>Multicomponent nature underlies the extraordinary mechanical properties of spider dragline silk.</title>
        <authorList>
            <person name="Kono N."/>
            <person name="Nakamura H."/>
            <person name="Mori M."/>
            <person name="Yoshida Y."/>
            <person name="Ohtoshi R."/>
            <person name="Malay A.D."/>
            <person name="Moran D.A.P."/>
            <person name="Tomita M."/>
            <person name="Numata K."/>
            <person name="Arakawa K."/>
        </authorList>
    </citation>
    <scope>NUCLEOTIDE SEQUENCE</scope>
</reference>
<gene>
    <name evidence="1" type="primary">mRpL55</name>
    <name evidence="1" type="ORF">NPIL_148221</name>
</gene>
<dbReference type="PANTHER" id="PTHR34095">
    <property type="entry name" value="39S RIBOSOMAL PROTEIN L55, MITOCHONDRIAL"/>
    <property type="match status" value="1"/>
</dbReference>
<keyword evidence="1" id="KW-0689">Ribosomal protein</keyword>
<dbReference type="InterPro" id="IPR018615">
    <property type="entry name" value="Ribosomal_mL55"/>
</dbReference>
<dbReference type="EMBL" id="BMAW01088925">
    <property type="protein sequence ID" value="GFS37243.1"/>
    <property type="molecule type" value="Genomic_DNA"/>
</dbReference>
<dbReference type="PANTHER" id="PTHR34095:SF1">
    <property type="entry name" value="LARGE RIBOSOMAL SUBUNIT PROTEIN ML55"/>
    <property type="match status" value="1"/>
</dbReference>
<dbReference type="AlphaFoldDB" id="A0A8X6KBC6"/>
<dbReference type="GO" id="GO:0005762">
    <property type="term" value="C:mitochondrial large ribosomal subunit"/>
    <property type="evidence" value="ECO:0007669"/>
    <property type="project" value="InterPro"/>
</dbReference>
<accession>A0A8X6KBC6</accession>
<sequence length="115" mass="13870">MSSRILNKNILYLYFQMRHNSNRTCIVKIGREKYCRMYPVTVVNSDGSSITIRYHEPRKIINLPMDTSQLTPEEFQKHLNRKKVQEKVVIEEQPEDDFDINRYSHLWKTKPQNKK</sequence>
<dbReference type="InterPro" id="IPR044884">
    <property type="entry name" value="Ribosomal_mL55_sf"/>
</dbReference>
<dbReference type="GO" id="GO:0006412">
    <property type="term" value="P:translation"/>
    <property type="evidence" value="ECO:0007669"/>
    <property type="project" value="TreeGrafter"/>
</dbReference>
<keyword evidence="2" id="KW-1185">Reference proteome</keyword>
<dbReference type="Gene3D" id="6.20.130.20">
    <property type="entry name" value="Mitochondrial ribosomal protein L55"/>
    <property type="match status" value="1"/>
</dbReference>
<keyword evidence="1" id="KW-0687">Ribonucleoprotein</keyword>
<proteinExistence type="predicted"/>
<evidence type="ECO:0000313" key="1">
    <source>
        <dbReference type="EMBL" id="GFS37243.1"/>
    </source>
</evidence>
<dbReference type="GO" id="GO:0003735">
    <property type="term" value="F:structural constituent of ribosome"/>
    <property type="evidence" value="ECO:0007669"/>
    <property type="project" value="InterPro"/>
</dbReference>
<dbReference type="OrthoDB" id="9986315at2759"/>
<evidence type="ECO:0000313" key="2">
    <source>
        <dbReference type="Proteomes" id="UP000887013"/>
    </source>
</evidence>
<comment type="caution">
    <text evidence="1">The sequence shown here is derived from an EMBL/GenBank/DDBJ whole genome shotgun (WGS) entry which is preliminary data.</text>
</comment>